<dbReference type="EMBL" id="KL197717">
    <property type="protein sequence ID" value="KDQ58697.1"/>
    <property type="molecule type" value="Genomic_DNA"/>
</dbReference>
<keyword evidence="2" id="KW-1133">Transmembrane helix</keyword>
<sequence>MNLHHWTEPPTRREITLLLFAFTAFIIGYNLDASLSTVGLSATRRASLTKKLGLSIDPGLERDGRLPKSYRNKLEHDVVGEWSWQRGHVVETWEGDGGREGKNGLEGEEKDVLGPLEGLGDVEVCGPRKANEASVWWGRQPPTASVVTHVPGFTILDNVIYADGTLYLVNEDPWTIPIDDIASSTLNWQHPPRTREWQVILPQRAVERFGEHGAKIGGVTLLAPDLASRHDNYTLLSLYRTYSSLSVPSSPTSLPPPLRIIFPQIITYTDDHPAPAANDPLVPRVRSRTGIHPFTLKAAFPKLGLWHLEEWEDLKEMHLPFLFERVVIADRGAARRGLVIGDAAASEGNPDWANPFLRMEADQGWLEPIRLNLMRYLGIPDDRITEGNKGKAKTPKSVITYVSRQRTGSNARLRDADHQALVDGLNGLGKHYGYPVHIVEEGVTSWDEKMSALVQSTIVLGVYGESLVDTVFMRPSQRATIMEFFPSGTYIRDRQIPARSLGIKYMAWWNNVKMSDESLPAVFPPPADGTNEEIPLDAKAVVQAIREELSRKS</sequence>
<keyword evidence="2" id="KW-0472">Membrane</keyword>
<keyword evidence="2" id="KW-0812">Transmembrane</keyword>
<reference evidence="4" key="1">
    <citation type="journal article" date="2014" name="Proc. Natl. Acad. Sci. U.S.A.">
        <title>Extensive sampling of basidiomycete genomes demonstrates inadequacy of the white-rot/brown-rot paradigm for wood decay fungi.</title>
        <authorList>
            <person name="Riley R."/>
            <person name="Salamov A.A."/>
            <person name="Brown D.W."/>
            <person name="Nagy L.G."/>
            <person name="Floudas D."/>
            <person name="Held B.W."/>
            <person name="Levasseur A."/>
            <person name="Lombard V."/>
            <person name="Morin E."/>
            <person name="Otillar R."/>
            <person name="Lindquist E.A."/>
            <person name="Sun H."/>
            <person name="LaButti K.M."/>
            <person name="Schmutz J."/>
            <person name="Jabbour D."/>
            <person name="Luo H."/>
            <person name="Baker S.E."/>
            <person name="Pisabarro A.G."/>
            <person name="Walton J.D."/>
            <person name="Blanchette R.A."/>
            <person name="Henrissat B."/>
            <person name="Martin F."/>
            <person name="Cullen D."/>
            <person name="Hibbett D.S."/>
            <person name="Grigoriev I.V."/>
        </authorList>
    </citation>
    <scope>NUCLEOTIDE SEQUENCE [LARGE SCALE GENOMIC DNA]</scope>
    <source>
        <strain evidence="4">MUCL 33604</strain>
    </source>
</reference>
<dbReference type="AlphaFoldDB" id="A0A067Q5D0"/>
<gene>
    <name evidence="3" type="ORF">JAAARDRAFT_128853</name>
</gene>
<proteinExistence type="predicted"/>
<dbReference type="OrthoDB" id="529273at2759"/>
<dbReference type="STRING" id="933084.A0A067Q5D0"/>
<keyword evidence="4" id="KW-1185">Reference proteome</keyword>
<name>A0A067Q5D0_9AGAM</name>
<dbReference type="HOGENOM" id="CLU_033167_0_0_1"/>
<protein>
    <submittedName>
        <fullName evidence="3">Uncharacterized protein</fullName>
    </submittedName>
</protein>
<evidence type="ECO:0000256" key="1">
    <source>
        <dbReference type="SAM" id="MobiDB-lite"/>
    </source>
</evidence>
<feature type="region of interest" description="Disordered" evidence="1">
    <location>
        <begin position="93"/>
        <end position="112"/>
    </location>
</feature>
<dbReference type="Proteomes" id="UP000027265">
    <property type="component" value="Unassembled WGS sequence"/>
</dbReference>
<feature type="transmembrane region" description="Helical" evidence="2">
    <location>
        <begin position="15"/>
        <end position="42"/>
    </location>
</feature>
<accession>A0A067Q5D0</accession>
<dbReference type="InParanoid" id="A0A067Q5D0"/>
<evidence type="ECO:0000256" key="2">
    <source>
        <dbReference type="SAM" id="Phobius"/>
    </source>
</evidence>
<evidence type="ECO:0000313" key="3">
    <source>
        <dbReference type="EMBL" id="KDQ58697.1"/>
    </source>
</evidence>
<evidence type="ECO:0000313" key="4">
    <source>
        <dbReference type="Proteomes" id="UP000027265"/>
    </source>
</evidence>
<organism evidence="3 4">
    <name type="scientific">Jaapia argillacea MUCL 33604</name>
    <dbReference type="NCBI Taxonomy" id="933084"/>
    <lineage>
        <taxon>Eukaryota</taxon>
        <taxon>Fungi</taxon>
        <taxon>Dikarya</taxon>
        <taxon>Basidiomycota</taxon>
        <taxon>Agaricomycotina</taxon>
        <taxon>Agaricomycetes</taxon>
        <taxon>Agaricomycetidae</taxon>
        <taxon>Jaapiales</taxon>
        <taxon>Jaapiaceae</taxon>
        <taxon>Jaapia</taxon>
    </lineage>
</organism>